<dbReference type="SUPFAM" id="SSF160519">
    <property type="entry name" value="BB2672-like"/>
    <property type="match status" value="1"/>
</dbReference>
<evidence type="ECO:0000313" key="1">
    <source>
        <dbReference type="EMBL" id="HIW99411.1"/>
    </source>
</evidence>
<dbReference type="InterPro" id="IPR035936">
    <property type="entry name" value="BB2672"/>
</dbReference>
<reference evidence="1" key="1">
    <citation type="journal article" date="2021" name="PeerJ">
        <title>Extensive microbial diversity within the chicken gut microbiome revealed by metagenomics and culture.</title>
        <authorList>
            <person name="Gilroy R."/>
            <person name="Ravi A."/>
            <person name="Getino M."/>
            <person name="Pursley I."/>
            <person name="Horton D.L."/>
            <person name="Alikhan N.F."/>
            <person name="Baker D."/>
            <person name="Gharbi K."/>
            <person name="Hall N."/>
            <person name="Watson M."/>
            <person name="Adriaenssens E.M."/>
            <person name="Foster-Nyarko E."/>
            <person name="Jarju S."/>
            <person name="Secka A."/>
            <person name="Antonio M."/>
            <person name="Oren A."/>
            <person name="Chaudhuri R.R."/>
            <person name="La Ragione R."/>
            <person name="Hildebrand F."/>
            <person name="Pallen M.J."/>
        </authorList>
    </citation>
    <scope>NUCLEOTIDE SEQUENCE</scope>
    <source>
        <strain evidence="1">ChiHejej3B27-3195</strain>
    </source>
</reference>
<dbReference type="InterPro" id="IPR009569">
    <property type="entry name" value="AA_synth_put"/>
</dbReference>
<protein>
    <submittedName>
        <fullName evidence="1">Amino acid synthesis family protein</fullName>
    </submittedName>
</protein>
<evidence type="ECO:0000313" key="2">
    <source>
        <dbReference type="Proteomes" id="UP000824151"/>
    </source>
</evidence>
<dbReference type="Proteomes" id="UP000824151">
    <property type="component" value="Unassembled WGS sequence"/>
</dbReference>
<dbReference type="EMBL" id="DXGD01000168">
    <property type="protein sequence ID" value="HIW99411.1"/>
    <property type="molecule type" value="Genomic_DNA"/>
</dbReference>
<accession>A0A9D1S3F9</accession>
<organism evidence="1 2">
    <name type="scientific">Candidatus Nesterenkonia stercoripullorum</name>
    <dbReference type="NCBI Taxonomy" id="2838701"/>
    <lineage>
        <taxon>Bacteria</taxon>
        <taxon>Bacillati</taxon>
        <taxon>Actinomycetota</taxon>
        <taxon>Actinomycetes</taxon>
        <taxon>Micrococcales</taxon>
        <taxon>Micrococcaceae</taxon>
        <taxon>Nesterenkonia</taxon>
    </lineage>
</organism>
<gene>
    <name evidence="1" type="ORF">H9871_04640</name>
</gene>
<dbReference type="Gene3D" id="3.30.1330.110">
    <property type="entry name" value="BB2672"/>
    <property type="match status" value="1"/>
</dbReference>
<dbReference type="AlphaFoldDB" id="A0A9D1S3F9"/>
<name>A0A9D1S3F9_9MICC</name>
<comment type="caution">
    <text evidence="1">The sequence shown here is derived from an EMBL/GenBank/DDBJ whole genome shotgun (WGS) entry which is preliminary data.</text>
</comment>
<proteinExistence type="predicted"/>
<sequence>MDLSARSTLHAPGDIAEGIGLRKIISAVEEVARPGEAPIKRASATAVIANPWVGTDTATDLAPETERIAPVLAKLLTDRLLHSLGGAAHVEAFGKAAVVGTRGEIEHAGALIHTAYFGNLVREALEGTSILCFADSRADAGESLRVPLWHKSTAATRSHYQTLDVSLADAPHPGEIAVIAAASTGPRPFSRLGDRTTDRPVTSEILKELTL</sequence>
<reference evidence="1" key="2">
    <citation type="submission" date="2021-04" db="EMBL/GenBank/DDBJ databases">
        <authorList>
            <person name="Gilroy R."/>
        </authorList>
    </citation>
    <scope>NUCLEOTIDE SEQUENCE</scope>
    <source>
        <strain evidence="1">ChiHejej3B27-3195</strain>
    </source>
</reference>
<dbReference type="Pfam" id="PF06684">
    <property type="entry name" value="AA_synth"/>
    <property type="match status" value="1"/>
</dbReference>